<name>A0ABP7P7V0_9ACTN</name>
<dbReference type="InterPro" id="IPR011008">
    <property type="entry name" value="Dimeric_a/b-barrel"/>
</dbReference>
<dbReference type="Gene3D" id="3.30.70.1060">
    <property type="entry name" value="Dimeric alpha+beta barrel"/>
    <property type="match status" value="1"/>
</dbReference>
<evidence type="ECO:0000313" key="4">
    <source>
        <dbReference type="Proteomes" id="UP001418444"/>
    </source>
</evidence>
<feature type="domain" description="YCII-related" evidence="2">
    <location>
        <begin position="4"/>
        <end position="86"/>
    </location>
</feature>
<dbReference type="PANTHER" id="PTHR33606">
    <property type="entry name" value="PROTEIN YCII"/>
    <property type="match status" value="1"/>
</dbReference>
<dbReference type="Proteomes" id="UP001418444">
    <property type="component" value="Unassembled WGS sequence"/>
</dbReference>
<reference evidence="4" key="1">
    <citation type="journal article" date="2019" name="Int. J. Syst. Evol. Microbiol.">
        <title>The Global Catalogue of Microorganisms (GCM) 10K type strain sequencing project: providing services to taxonomists for standard genome sequencing and annotation.</title>
        <authorList>
            <consortium name="The Broad Institute Genomics Platform"/>
            <consortium name="The Broad Institute Genome Sequencing Center for Infectious Disease"/>
            <person name="Wu L."/>
            <person name="Ma J."/>
        </authorList>
    </citation>
    <scope>NUCLEOTIDE SEQUENCE [LARGE SCALE GENOMIC DNA]</scope>
    <source>
        <strain evidence="4">JCM 16923</strain>
    </source>
</reference>
<evidence type="ECO:0000256" key="1">
    <source>
        <dbReference type="ARBA" id="ARBA00007689"/>
    </source>
</evidence>
<accession>A0ABP7P7V0</accession>
<evidence type="ECO:0000313" key="3">
    <source>
        <dbReference type="EMBL" id="GAA3960074.1"/>
    </source>
</evidence>
<evidence type="ECO:0000259" key="2">
    <source>
        <dbReference type="Pfam" id="PF03795"/>
    </source>
</evidence>
<organism evidence="3 4">
    <name type="scientific">Gordonia caeni</name>
    <dbReference type="NCBI Taxonomy" id="1007097"/>
    <lineage>
        <taxon>Bacteria</taxon>
        <taxon>Bacillati</taxon>
        <taxon>Actinomycetota</taxon>
        <taxon>Actinomycetes</taxon>
        <taxon>Mycobacteriales</taxon>
        <taxon>Gordoniaceae</taxon>
        <taxon>Gordonia</taxon>
    </lineage>
</organism>
<comment type="caution">
    <text evidence="3">The sequence shown here is derived from an EMBL/GenBank/DDBJ whole genome shotgun (WGS) entry which is preliminary data.</text>
</comment>
<dbReference type="PANTHER" id="PTHR33606:SF3">
    <property type="entry name" value="PROTEIN YCII"/>
    <property type="match status" value="1"/>
</dbReference>
<dbReference type="EMBL" id="BAAAZW010000005">
    <property type="protein sequence ID" value="GAA3960074.1"/>
    <property type="molecule type" value="Genomic_DNA"/>
</dbReference>
<protein>
    <recommendedName>
        <fullName evidence="2">YCII-related domain-containing protein</fullName>
    </recommendedName>
</protein>
<dbReference type="Pfam" id="PF03795">
    <property type="entry name" value="YCII"/>
    <property type="match status" value="1"/>
</dbReference>
<sequence>MPTFAVEYTYHPDRATLRDEHRPAHRLWLQTGHEAGVVLMVGAYHDGSGALLVLRADDEAAAAEVLAHDPFALAGAIDDTRIKAWSNLYGPFGD</sequence>
<gene>
    <name evidence="3" type="ORF">GCM10022231_19940</name>
</gene>
<proteinExistence type="inferred from homology"/>
<keyword evidence="4" id="KW-1185">Reference proteome</keyword>
<dbReference type="SUPFAM" id="SSF54909">
    <property type="entry name" value="Dimeric alpha+beta barrel"/>
    <property type="match status" value="1"/>
</dbReference>
<dbReference type="InterPro" id="IPR005545">
    <property type="entry name" value="YCII"/>
</dbReference>
<dbReference type="InterPro" id="IPR051807">
    <property type="entry name" value="Sec-metab_biosynth-assoc"/>
</dbReference>
<comment type="similarity">
    <text evidence="1">Belongs to the YciI family.</text>
</comment>
<dbReference type="RefSeq" id="WP_344783199.1">
    <property type="nucleotide sequence ID" value="NZ_BAAAZW010000005.1"/>
</dbReference>